<gene>
    <name evidence="2" type="ORF">DPMN_172592</name>
</gene>
<dbReference type="AlphaFoldDB" id="A0A9D4E037"/>
<evidence type="ECO:0000256" key="1">
    <source>
        <dbReference type="SAM" id="MobiDB-lite"/>
    </source>
</evidence>
<evidence type="ECO:0000313" key="3">
    <source>
        <dbReference type="Proteomes" id="UP000828390"/>
    </source>
</evidence>
<proteinExistence type="predicted"/>
<dbReference type="EMBL" id="JAIWYP010000009">
    <property type="protein sequence ID" value="KAH3771279.1"/>
    <property type="molecule type" value="Genomic_DNA"/>
</dbReference>
<sequence length="173" mass="19859">MFRLFSYELGHAEKWFAPLRRERGQEQPPRSDLTGTSIAGSNPCHHKQPRVSESKERQLCMEIGSRGVLPSLRLVIQSIFIVLKTLAVYYTCPVIARCQVQFLAGALEISEMLQVFPTQIEMYWYETQCWNRILKAFANSLDPDETPQNVASHLDPNLLLLLLLLMLFLLPLL</sequence>
<organism evidence="2 3">
    <name type="scientific">Dreissena polymorpha</name>
    <name type="common">Zebra mussel</name>
    <name type="synonym">Mytilus polymorpha</name>
    <dbReference type="NCBI Taxonomy" id="45954"/>
    <lineage>
        <taxon>Eukaryota</taxon>
        <taxon>Metazoa</taxon>
        <taxon>Spiralia</taxon>
        <taxon>Lophotrochozoa</taxon>
        <taxon>Mollusca</taxon>
        <taxon>Bivalvia</taxon>
        <taxon>Autobranchia</taxon>
        <taxon>Heteroconchia</taxon>
        <taxon>Euheterodonta</taxon>
        <taxon>Imparidentia</taxon>
        <taxon>Neoheterodontei</taxon>
        <taxon>Myida</taxon>
        <taxon>Dreissenoidea</taxon>
        <taxon>Dreissenidae</taxon>
        <taxon>Dreissena</taxon>
    </lineage>
</organism>
<reference evidence="2" key="1">
    <citation type="journal article" date="2019" name="bioRxiv">
        <title>The Genome of the Zebra Mussel, Dreissena polymorpha: A Resource for Invasive Species Research.</title>
        <authorList>
            <person name="McCartney M.A."/>
            <person name="Auch B."/>
            <person name="Kono T."/>
            <person name="Mallez S."/>
            <person name="Zhang Y."/>
            <person name="Obille A."/>
            <person name="Becker A."/>
            <person name="Abrahante J.E."/>
            <person name="Garbe J."/>
            <person name="Badalamenti J.P."/>
            <person name="Herman A."/>
            <person name="Mangelson H."/>
            <person name="Liachko I."/>
            <person name="Sullivan S."/>
            <person name="Sone E.D."/>
            <person name="Koren S."/>
            <person name="Silverstein K.A.T."/>
            <person name="Beckman K.B."/>
            <person name="Gohl D.M."/>
        </authorList>
    </citation>
    <scope>NUCLEOTIDE SEQUENCE</scope>
    <source>
        <strain evidence="2">Duluth1</strain>
        <tissue evidence="2">Whole animal</tissue>
    </source>
</reference>
<dbReference type="Proteomes" id="UP000828390">
    <property type="component" value="Unassembled WGS sequence"/>
</dbReference>
<protein>
    <submittedName>
        <fullName evidence="2">Uncharacterized protein</fullName>
    </submittedName>
</protein>
<name>A0A9D4E037_DREPO</name>
<evidence type="ECO:0000313" key="2">
    <source>
        <dbReference type="EMBL" id="KAH3771279.1"/>
    </source>
</evidence>
<feature type="region of interest" description="Disordered" evidence="1">
    <location>
        <begin position="20"/>
        <end position="52"/>
    </location>
</feature>
<reference evidence="2" key="2">
    <citation type="submission" date="2020-11" db="EMBL/GenBank/DDBJ databases">
        <authorList>
            <person name="McCartney M.A."/>
            <person name="Auch B."/>
            <person name="Kono T."/>
            <person name="Mallez S."/>
            <person name="Becker A."/>
            <person name="Gohl D.M."/>
            <person name="Silverstein K.A.T."/>
            <person name="Koren S."/>
            <person name="Bechman K.B."/>
            <person name="Herman A."/>
            <person name="Abrahante J.E."/>
            <person name="Garbe J."/>
        </authorList>
    </citation>
    <scope>NUCLEOTIDE SEQUENCE</scope>
    <source>
        <strain evidence="2">Duluth1</strain>
        <tissue evidence="2">Whole animal</tissue>
    </source>
</reference>
<comment type="caution">
    <text evidence="2">The sequence shown here is derived from an EMBL/GenBank/DDBJ whole genome shotgun (WGS) entry which is preliminary data.</text>
</comment>
<keyword evidence="3" id="KW-1185">Reference proteome</keyword>
<accession>A0A9D4E037</accession>